<dbReference type="Proteomes" id="UP000234775">
    <property type="component" value="Unassembled WGS sequence"/>
</dbReference>
<dbReference type="AlphaFoldDB" id="A0A2I1K7F2"/>
<dbReference type="InterPro" id="IPR006448">
    <property type="entry name" value="Phage_term_ssu_P27"/>
</dbReference>
<name>A0A2I1K7F2_9LACT</name>
<protein>
    <recommendedName>
        <fullName evidence="3">Phage terminase small subunit P27 family</fullName>
    </recommendedName>
</protein>
<evidence type="ECO:0008006" key="3">
    <source>
        <dbReference type="Google" id="ProtNLM"/>
    </source>
</evidence>
<comment type="caution">
    <text evidence="1">The sequence shown here is derived from an EMBL/GenBank/DDBJ whole genome shotgun (WGS) entry which is preliminary data.</text>
</comment>
<evidence type="ECO:0000313" key="2">
    <source>
        <dbReference type="Proteomes" id="UP000234775"/>
    </source>
</evidence>
<reference evidence="1 2" key="1">
    <citation type="submission" date="2017-12" db="EMBL/GenBank/DDBJ databases">
        <title>Phylogenetic diversity of female urinary microbiome.</title>
        <authorList>
            <person name="Thomas-White K."/>
            <person name="Wolfe A.J."/>
        </authorList>
    </citation>
    <scope>NUCLEOTIDE SEQUENCE [LARGE SCALE GENOMIC DNA]</scope>
    <source>
        <strain evidence="1 2">UMB0844</strain>
    </source>
</reference>
<dbReference type="Pfam" id="PF05119">
    <property type="entry name" value="Terminase_4"/>
    <property type="match status" value="1"/>
</dbReference>
<evidence type="ECO:0000313" key="1">
    <source>
        <dbReference type="EMBL" id="PKY91570.1"/>
    </source>
</evidence>
<keyword evidence="2" id="KW-1185">Reference proteome</keyword>
<dbReference type="RefSeq" id="WP_101659806.1">
    <property type="nucleotide sequence ID" value="NZ_PKGZ01000002.1"/>
</dbReference>
<sequence>MARTNLPSHLALKYGKKNWTKAEIKEKQMTEVIMSGDNIQPSKHLTKKQKEQFNWYVEQFKEDGILANVDSNALSRYVMLNDEYWKLTKTLKKLDMLDAQYEKIYKLRTSCSTQLITLEKELGLTLVSRSKIRKDKNKKEEAKEKTTAERLFLDKLG</sequence>
<accession>A0A2I1K7F2</accession>
<gene>
    <name evidence="1" type="ORF">CYJ27_02530</name>
</gene>
<dbReference type="EMBL" id="PKGZ01000002">
    <property type="protein sequence ID" value="PKY91570.1"/>
    <property type="molecule type" value="Genomic_DNA"/>
</dbReference>
<proteinExistence type="predicted"/>
<organism evidence="1 2">
    <name type="scientific">Aerococcus christensenii</name>
    <dbReference type="NCBI Taxonomy" id="87541"/>
    <lineage>
        <taxon>Bacteria</taxon>
        <taxon>Bacillati</taxon>
        <taxon>Bacillota</taxon>
        <taxon>Bacilli</taxon>
        <taxon>Lactobacillales</taxon>
        <taxon>Aerococcaceae</taxon>
        <taxon>Aerococcus</taxon>
    </lineage>
</organism>